<dbReference type="InterPro" id="IPR038770">
    <property type="entry name" value="Na+/solute_symporter_sf"/>
</dbReference>
<dbReference type="STRING" id="1401.BK123_22230"/>
<dbReference type="PANTHER" id="PTHR36838">
    <property type="entry name" value="AUXIN EFFLUX CARRIER FAMILY PROTEIN"/>
    <property type="match status" value="1"/>
</dbReference>
<keyword evidence="6 8" id="KW-1133">Transmembrane helix</keyword>
<keyword evidence="4" id="KW-1003">Cell membrane</keyword>
<keyword evidence="5 8" id="KW-0812">Transmembrane</keyword>
<feature type="transmembrane region" description="Helical" evidence="8">
    <location>
        <begin position="37"/>
        <end position="54"/>
    </location>
</feature>
<dbReference type="GO" id="GO:0005886">
    <property type="term" value="C:plasma membrane"/>
    <property type="evidence" value="ECO:0007669"/>
    <property type="project" value="UniProtKB-SubCell"/>
</dbReference>
<proteinExistence type="inferred from homology"/>
<evidence type="ECO:0000313" key="10">
    <source>
        <dbReference type="Proteomes" id="UP000187074"/>
    </source>
</evidence>
<feature type="transmembrane region" description="Helical" evidence="8">
    <location>
        <begin position="98"/>
        <end position="122"/>
    </location>
</feature>
<dbReference type="OrthoDB" id="148377at2"/>
<evidence type="ECO:0000256" key="6">
    <source>
        <dbReference type="ARBA" id="ARBA00022989"/>
    </source>
</evidence>
<dbReference type="EMBL" id="MRTF01000008">
    <property type="protein sequence ID" value="OME90027.1"/>
    <property type="molecule type" value="Genomic_DNA"/>
</dbReference>
<dbReference type="Gene3D" id="1.20.1530.20">
    <property type="match status" value="2"/>
</dbReference>
<feature type="transmembrane region" description="Helical" evidence="8">
    <location>
        <begin position="66"/>
        <end position="86"/>
    </location>
</feature>
<dbReference type="AlphaFoldDB" id="A0A1R1AWJ3"/>
<comment type="subcellular location">
    <subcellularLocation>
        <location evidence="1">Cell membrane</location>
        <topology evidence="1">Multi-pass membrane protein</topology>
    </subcellularLocation>
</comment>
<feature type="transmembrane region" description="Helical" evidence="8">
    <location>
        <begin position="225"/>
        <end position="248"/>
    </location>
</feature>
<evidence type="ECO:0000256" key="7">
    <source>
        <dbReference type="ARBA" id="ARBA00023136"/>
    </source>
</evidence>
<evidence type="ECO:0000256" key="3">
    <source>
        <dbReference type="ARBA" id="ARBA00022448"/>
    </source>
</evidence>
<accession>A0A1R1AWJ3</accession>
<gene>
    <name evidence="9" type="ORF">BK123_22230</name>
</gene>
<dbReference type="RefSeq" id="WP_076324562.1">
    <property type="nucleotide sequence ID" value="NZ_MRTF01000008.1"/>
</dbReference>
<evidence type="ECO:0000256" key="5">
    <source>
        <dbReference type="ARBA" id="ARBA00022692"/>
    </source>
</evidence>
<feature type="transmembrane region" description="Helical" evidence="8">
    <location>
        <begin position="128"/>
        <end position="148"/>
    </location>
</feature>
<feature type="transmembrane region" description="Helical" evidence="8">
    <location>
        <begin position="287"/>
        <end position="305"/>
    </location>
</feature>
<feature type="transmembrane region" description="Helical" evidence="8">
    <location>
        <begin position="191"/>
        <end position="213"/>
    </location>
</feature>
<keyword evidence="7 8" id="KW-0472">Membrane</keyword>
<evidence type="ECO:0000256" key="4">
    <source>
        <dbReference type="ARBA" id="ARBA00022475"/>
    </source>
</evidence>
<comment type="caution">
    <text evidence="9">The sequence shown here is derived from an EMBL/GenBank/DDBJ whole genome shotgun (WGS) entry which is preliminary data.</text>
</comment>
<evidence type="ECO:0000256" key="2">
    <source>
        <dbReference type="ARBA" id="ARBA00010145"/>
    </source>
</evidence>
<dbReference type="GO" id="GO:0055085">
    <property type="term" value="P:transmembrane transport"/>
    <property type="evidence" value="ECO:0007669"/>
    <property type="project" value="InterPro"/>
</dbReference>
<sequence length="306" mass="32268">MISSFLATIYSVFLPISLPVIGGALLKRFKGIETKGLSALSLYVLSPALIFETLEKASITSNEVTVTVAFCLLNVIALWALSAFAGKMLGLSQTEKSGLALTTIFTNSVNYGLPLVLLAFGQAGLDKASVYVIVQIIIMNTLGVYLAARSHFSAVKAIKSVFTLPSVYAAALAVLFRLTDFQLPDGLNTGVSMLSAAYAPLALVILGAQMVGVREGGASAVSKRGFWSGMAMRMLVGSLVAWGLLTILSIEGTLFAVILILSAMPAAVNAVILAEQYDAAPKLVSRCILWTTLASFIVLPAMIGFF</sequence>
<feature type="transmembrane region" description="Helical" evidence="8">
    <location>
        <begin position="6"/>
        <end position="25"/>
    </location>
</feature>
<dbReference type="Proteomes" id="UP000187074">
    <property type="component" value="Unassembled WGS sequence"/>
</dbReference>
<keyword evidence="3" id="KW-0813">Transport</keyword>
<evidence type="ECO:0000313" key="9">
    <source>
        <dbReference type="EMBL" id="OME90027.1"/>
    </source>
</evidence>
<dbReference type="Pfam" id="PF03547">
    <property type="entry name" value="Mem_trans"/>
    <property type="match status" value="1"/>
</dbReference>
<dbReference type="InterPro" id="IPR004776">
    <property type="entry name" value="Mem_transp_PIN-like"/>
</dbReference>
<dbReference type="PANTHER" id="PTHR36838:SF1">
    <property type="entry name" value="SLR1864 PROTEIN"/>
    <property type="match status" value="1"/>
</dbReference>
<protein>
    <submittedName>
        <fullName evidence="9">Transporter</fullName>
    </submittedName>
</protein>
<name>A0A1R1AWJ3_PAELA</name>
<organism evidence="9 10">
    <name type="scientific">Paenibacillus lautus</name>
    <name type="common">Bacillus lautus</name>
    <dbReference type="NCBI Taxonomy" id="1401"/>
    <lineage>
        <taxon>Bacteria</taxon>
        <taxon>Bacillati</taxon>
        <taxon>Bacillota</taxon>
        <taxon>Bacilli</taxon>
        <taxon>Bacillales</taxon>
        <taxon>Paenibacillaceae</taxon>
        <taxon>Paenibacillus</taxon>
    </lineage>
</organism>
<feature type="transmembrane region" description="Helical" evidence="8">
    <location>
        <begin position="160"/>
        <end position="179"/>
    </location>
</feature>
<evidence type="ECO:0000256" key="1">
    <source>
        <dbReference type="ARBA" id="ARBA00004651"/>
    </source>
</evidence>
<comment type="similarity">
    <text evidence="2">Belongs to the auxin efflux carrier (TC 2.A.69) family.</text>
</comment>
<evidence type="ECO:0000256" key="8">
    <source>
        <dbReference type="SAM" id="Phobius"/>
    </source>
</evidence>
<reference evidence="9 10" key="1">
    <citation type="submission" date="2016-11" db="EMBL/GenBank/DDBJ databases">
        <title>Paenibacillus species isolates.</title>
        <authorList>
            <person name="Beno S.M."/>
        </authorList>
    </citation>
    <scope>NUCLEOTIDE SEQUENCE [LARGE SCALE GENOMIC DNA]</scope>
    <source>
        <strain evidence="9 10">FSL F4-0100</strain>
    </source>
</reference>
<feature type="transmembrane region" description="Helical" evidence="8">
    <location>
        <begin position="254"/>
        <end position="275"/>
    </location>
</feature>